<dbReference type="Gene3D" id="3.40.50.2000">
    <property type="entry name" value="Glycogen Phosphorylase B"/>
    <property type="match status" value="1"/>
</dbReference>
<keyword evidence="5" id="KW-1185">Reference proteome</keyword>
<reference evidence="5" key="1">
    <citation type="journal article" date="2019" name="Int. J. Syst. Evol. Microbiol.">
        <title>The Global Catalogue of Microorganisms (GCM) 10K type strain sequencing project: providing services to taxonomists for standard genome sequencing and annotation.</title>
        <authorList>
            <consortium name="The Broad Institute Genomics Platform"/>
            <consortium name="The Broad Institute Genome Sequencing Center for Infectious Disease"/>
            <person name="Wu L."/>
            <person name="Ma J."/>
        </authorList>
    </citation>
    <scope>NUCLEOTIDE SEQUENCE [LARGE SCALE GENOMIC DNA]</scope>
    <source>
        <strain evidence="5">KCTC 52232</strain>
    </source>
</reference>
<dbReference type="InterPro" id="IPR001296">
    <property type="entry name" value="Glyco_trans_1"/>
</dbReference>
<dbReference type="SUPFAM" id="SSF53756">
    <property type="entry name" value="UDP-Glycosyltransferase/glycogen phosphorylase"/>
    <property type="match status" value="1"/>
</dbReference>
<dbReference type="PANTHER" id="PTHR46401:SF2">
    <property type="entry name" value="GLYCOSYLTRANSFERASE WBBK-RELATED"/>
    <property type="match status" value="1"/>
</dbReference>
<dbReference type="CDD" id="cd03809">
    <property type="entry name" value="GT4_MtfB-like"/>
    <property type="match status" value="1"/>
</dbReference>
<dbReference type="InterPro" id="IPR028098">
    <property type="entry name" value="Glyco_trans_4-like_N"/>
</dbReference>
<sequence length="374" mass="42301">MSKPITIAIDIRDLQVAKTGTKTYLTELVKAFKQINDPQVRFLYLDTTIPVYTGTNKILTLIEHGRYQLWKQLALPFKAFFCGADIVFCTDNVVPLLQLGFKTVPVFHDAFFFETPENYGRLWLWLYKNTALPAARKSAFVITPSEWSKKQINRYTNIPNDKLVVIYEGPKSWGTQGLKGDDVVLQTFSITPKNYLLHVGSMFKRKNIPALIEAFSKIKVKYPYLKLVLAGAYPSNKLENAYQHIIETIHARQLSNDVVLTGYLPDSGVEQLYINALLYVFPSINEGFGIPVLEAFSHSLPVLIANNTCLPEIGGEAVLTFNPFDIADITATITSAMDDENLRKSMIEKGRVRLKNFSWHQAALQLIEVFKKAV</sequence>
<keyword evidence="1" id="KW-0808">Transferase</keyword>
<evidence type="ECO:0000313" key="5">
    <source>
        <dbReference type="Proteomes" id="UP001597601"/>
    </source>
</evidence>
<dbReference type="EMBL" id="JBHUON010000009">
    <property type="protein sequence ID" value="MFD2864965.1"/>
    <property type="molecule type" value="Genomic_DNA"/>
</dbReference>
<dbReference type="PANTHER" id="PTHR46401">
    <property type="entry name" value="GLYCOSYLTRANSFERASE WBBK-RELATED"/>
    <property type="match status" value="1"/>
</dbReference>
<evidence type="ECO:0000259" key="3">
    <source>
        <dbReference type="Pfam" id="PF13439"/>
    </source>
</evidence>
<name>A0ABW5XND2_9SPHI</name>
<evidence type="ECO:0000313" key="4">
    <source>
        <dbReference type="EMBL" id="MFD2864965.1"/>
    </source>
</evidence>
<dbReference type="RefSeq" id="WP_377126411.1">
    <property type="nucleotide sequence ID" value="NZ_JBHUON010000009.1"/>
</dbReference>
<gene>
    <name evidence="4" type="ORF">ACFSYC_09740</name>
</gene>
<feature type="domain" description="Glycosyl transferase family 1" evidence="2">
    <location>
        <begin position="191"/>
        <end position="351"/>
    </location>
</feature>
<protein>
    <submittedName>
        <fullName evidence="4">Glycosyltransferase family 4 protein</fullName>
    </submittedName>
</protein>
<feature type="domain" description="Glycosyltransferase subfamily 4-like N-terminal" evidence="3">
    <location>
        <begin position="20"/>
        <end position="169"/>
    </location>
</feature>
<dbReference type="Pfam" id="PF13439">
    <property type="entry name" value="Glyco_transf_4"/>
    <property type="match status" value="1"/>
</dbReference>
<comment type="caution">
    <text evidence="4">The sequence shown here is derived from an EMBL/GenBank/DDBJ whole genome shotgun (WGS) entry which is preliminary data.</text>
</comment>
<organism evidence="4 5">
    <name type="scientific">Mucilaginibacter antarcticus</name>
    <dbReference type="NCBI Taxonomy" id="1855725"/>
    <lineage>
        <taxon>Bacteria</taxon>
        <taxon>Pseudomonadati</taxon>
        <taxon>Bacteroidota</taxon>
        <taxon>Sphingobacteriia</taxon>
        <taxon>Sphingobacteriales</taxon>
        <taxon>Sphingobacteriaceae</taxon>
        <taxon>Mucilaginibacter</taxon>
    </lineage>
</organism>
<proteinExistence type="predicted"/>
<dbReference type="Proteomes" id="UP001597601">
    <property type="component" value="Unassembled WGS sequence"/>
</dbReference>
<evidence type="ECO:0000256" key="1">
    <source>
        <dbReference type="ARBA" id="ARBA00022679"/>
    </source>
</evidence>
<dbReference type="Pfam" id="PF00534">
    <property type="entry name" value="Glycos_transf_1"/>
    <property type="match status" value="1"/>
</dbReference>
<accession>A0ABW5XND2</accession>
<evidence type="ECO:0000259" key="2">
    <source>
        <dbReference type="Pfam" id="PF00534"/>
    </source>
</evidence>